<evidence type="ECO:0008006" key="8">
    <source>
        <dbReference type="Google" id="ProtNLM"/>
    </source>
</evidence>
<protein>
    <recommendedName>
        <fullName evidence="8">Helicase</fullName>
    </recommendedName>
</protein>
<dbReference type="GO" id="GO:0003676">
    <property type="term" value="F:nucleic acid binding"/>
    <property type="evidence" value="ECO:0007669"/>
    <property type="project" value="InterPro"/>
</dbReference>
<feature type="domain" description="Helicase C-terminal" evidence="6">
    <location>
        <begin position="317"/>
        <end position="478"/>
    </location>
</feature>
<dbReference type="PANTHER" id="PTHR12131">
    <property type="entry name" value="ATP-DEPENDENT RNA AND DNA HELICASE"/>
    <property type="match status" value="1"/>
</dbReference>
<keyword evidence="3" id="KW-0347">Helicase</keyword>
<dbReference type="GO" id="GO:0055087">
    <property type="term" value="C:Ski complex"/>
    <property type="evidence" value="ECO:0007669"/>
    <property type="project" value="TreeGrafter"/>
</dbReference>
<dbReference type="Pfam" id="PF00270">
    <property type="entry name" value="DEAD"/>
    <property type="match status" value="1"/>
</dbReference>
<dbReference type="InterPro" id="IPR027417">
    <property type="entry name" value="P-loop_NTPase"/>
</dbReference>
<dbReference type="PROSITE" id="PS51194">
    <property type="entry name" value="HELICASE_CTER"/>
    <property type="match status" value="1"/>
</dbReference>
<accession>A0A6C0HS73</accession>
<name>A0A6C0HS73_9ZZZZ</name>
<dbReference type="GO" id="GO:0016787">
    <property type="term" value="F:hydrolase activity"/>
    <property type="evidence" value="ECO:0007669"/>
    <property type="project" value="UniProtKB-KW"/>
</dbReference>
<dbReference type="EMBL" id="MN740007">
    <property type="protein sequence ID" value="QHT83294.1"/>
    <property type="molecule type" value="Genomic_DNA"/>
</dbReference>
<dbReference type="CDD" id="cd18795">
    <property type="entry name" value="SF2_C_Ski2"/>
    <property type="match status" value="1"/>
</dbReference>
<evidence type="ECO:0000256" key="2">
    <source>
        <dbReference type="ARBA" id="ARBA00022801"/>
    </source>
</evidence>
<reference evidence="7" key="1">
    <citation type="journal article" date="2020" name="Nature">
        <title>Giant virus diversity and host interactions through global metagenomics.</title>
        <authorList>
            <person name="Schulz F."/>
            <person name="Roux S."/>
            <person name="Paez-Espino D."/>
            <person name="Jungbluth S."/>
            <person name="Walsh D.A."/>
            <person name="Denef V.J."/>
            <person name="McMahon K.D."/>
            <person name="Konstantinidis K.T."/>
            <person name="Eloe-Fadrosh E.A."/>
            <person name="Kyrpides N.C."/>
            <person name="Woyke T."/>
        </authorList>
    </citation>
    <scope>NUCLEOTIDE SEQUENCE</scope>
    <source>
        <strain evidence="7">GVMAG-M-3300023184-167</strain>
    </source>
</reference>
<evidence type="ECO:0000256" key="3">
    <source>
        <dbReference type="ARBA" id="ARBA00022806"/>
    </source>
</evidence>
<dbReference type="InterPro" id="IPR001650">
    <property type="entry name" value="Helicase_C-like"/>
</dbReference>
<dbReference type="Pfam" id="PF08148">
    <property type="entry name" value="DSHCT"/>
    <property type="match status" value="1"/>
</dbReference>
<feature type="domain" description="Helicase ATP-binding" evidence="5">
    <location>
        <begin position="34"/>
        <end position="197"/>
    </location>
</feature>
<sequence>MKLCASDHKTEDITLLDHFDSFPHKLSSFQKYAIEAIVLGKDVLITAHTGSGKTLAAEFAIRHFTSIGKKVIYTSPIKALSNQKFYEFQSKFSDVSIGLLTGDIKMNPLADVLIMTTEILHKKLFNSSRDNFDLNMDEIGCVIFDEVHYINDKERGHVWEETIMNLPKQIQMTMLSATINSPEKFATWCEKRGNEVWLIPTYTRVVPLTHYAFVVSNSQCLKLVKEKDKQLAIKRFANKLHVIKDPAGLFLENTYQEVKNFLTEQKGRITTRHVLNEVSSFMMQNEMLPALCFVLSRKRLELCANGITTNLLEEDSDVPYIEKECESIIRRLANYKEYLGLPEYHETVRLLKKGIAVHHAGVMPVLREMVEILYAKGYVKLLFATETFAVGVNMPTKTVLFTDVHKHDGNNFRVLHPHEYTQMAGRAGRRGIDKVGNVILLYNLFDSEKTSHREMLYGQPAVLKSKFEVSSQLILSLLYNKLDIGEFVKKTMHVYENEICTEGIKMRIKELEDKIGVYDKKILEKYENLVSNIKIHTNRKRKDFQKELADFVLLHPTLETELQKIREKHFVQREIDLLKLQLYDNISYEIDKEIRFLVGKGFVDEMKLTDKGIAASQIHEIEPLILSTLLMNGNLNELTTKELIGIFSCFTDIKVSDPIAEPVNYILELLNNDILVYSNERAFNLNLQYDLMEYAMNWSECETEEDCKGILQKMETDGIFLGDFVKAVLKIVNIAREVEKVGLMFDLVVMEAVSYVPNVMLKYMVNNQSLYII</sequence>
<dbReference type="InterPro" id="IPR014001">
    <property type="entry name" value="Helicase_ATP-bd"/>
</dbReference>
<evidence type="ECO:0000313" key="7">
    <source>
        <dbReference type="EMBL" id="QHT83294.1"/>
    </source>
</evidence>
<keyword evidence="2" id="KW-0378">Hydrolase</keyword>
<keyword evidence="4" id="KW-0067">ATP-binding</keyword>
<keyword evidence="1" id="KW-0547">Nucleotide-binding</keyword>
<evidence type="ECO:0000256" key="4">
    <source>
        <dbReference type="ARBA" id="ARBA00022840"/>
    </source>
</evidence>
<dbReference type="InterPro" id="IPR050699">
    <property type="entry name" value="RNA-DNA_Helicase"/>
</dbReference>
<dbReference type="Gene3D" id="1.10.3380.30">
    <property type="match status" value="1"/>
</dbReference>
<dbReference type="PROSITE" id="PS51192">
    <property type="entry name" value="HELICASE_ATP_BIND_1"/>
    <property type="match status" value="1"/>
</dbReference>
<dbReference type="AlphaFoldDB" id="A0A6C0HS73"/>
<dbReference type="SMART" id="SM00490">
    <property type="entry name" value="HELICc"/>
    <property type="match status" value="1"/>
</dbReference>
<evidence type="ECO:0000256" key="1">
    <source>
        <dbReference type="ARBA" id="ARBA00022741"/>
    </source>
</evidence>
<dbReference type="Gene3D" id="3.40.50.300">
    <property type="entry name" value="P-loop containing nucleotide triphosphate hydrolases"/>
    <property type="match status" value="2"/>
</dbReference>
<dbReference type="SMART" id="SM00487">
    <property type="entry name" value="DEXDc"/>
    <property type="match status" value="1"/>
</dbReference>
<organism evidence="7">
    <name type="scientific">viral metagenome</name>
    <dbReference type="NCBI Taxonomy" id="1070528"/>
    <lineage>
        <taxon>unclassified sequences</taxon>
        <taxon>metagenomes</taxon>
        <taxon>organismal metagenomes</taxon>
    </lineage>
</organism>
<dbReference type="SMART" id="SM01142">
    <property type="entry name" value="DSHCT"/>
    <property type="match status" value="1"/>
</dbReference>
<dbReference type="Pfam" id="PF00271">
    <property type="entry name" value="Helicase_C"/>
    <property type="match status" value="1"/>
</dbReference>
<dbReference type="GO" id="GO:0004386">
    <property type="term" value="F:helicase activity"/>
    <property type="evidence" value="ECO:0007669"/>
    <property type="project" value="UniProtKB-KW"/>
</dbReference>
<dbReference type="GO" id="GO:0005524">
    <property type="term" value="F:ATP binding"/>
    <property type="evidence" value="ECO:0007669"/>
    <property type="project" value="UniProtKB-KW"/>
</dbReference>
<dbReference type="GO" id="GO:0070478">
    <property type="term" value="P:nuclear-transcribed mRNA catabolic process, 3'-5' exonucleolytic nonsense-mediated decay"/>
    <property type="evidence" value="ECO:0007669"/>
    <property type="project" value="TreeGrafter"/>
</dbReference>
<evidence type="ECO:0000259" key="5">
    <source>
        <dbReference type="PROSITE" id="PS51192"/>
    </source>
</evidence>
<proteinExistence type="predicted"/>
<dbReference type="InterPro" id="IPR012961">
    <property type="entry name" value="Ski2/MTR4_C"/>
</dbReference>
<dbReference type="PANTHER" id="PTHR12131:SF1">
    <property type="entry name" value="ATP-DEPENDENT RNA HELICASE SUPV3L1, MITOCHONDRIAL-RELATED"/>
    <property type="match status" value="1"/>
</dbReference>
<dbReference type="SUPFAM" id="SSF52540">
    <property type="entry name" value="P-loop containing nucleoside triphosphate hydrolases"/>
    <property type="match status" value="1"/>
</dbReference>
<dbReference type="InterPro" id="IPR011545">
    <property type="entry name" value="DEAD/DEAH_box_helicase_dom"/>
</dbReference>
<evidence type="ECO:0000259" key="6">
    <source>
        <dbReference type="PROSITE" id="PS51194"/>
    </source>
</evidence>